<organism evidence="3 4">
    <name type="scientific">Tistrella mobilis</name>
    <dbReference type="NCBI Taxonomy" id="171437"/>
    <lineage>
        <taxon>Bacteria</taxon>
        <taxon>Pseudomonadati</taxon>
        <taxon>Pseudomonadota</taxon>
        <taxon>Alphaproteobacteria</taxon>
        <taxon>Geminicoccales</taxon>
        <taxon>Geminicoccaceae</taxon>
        <taxon>Tistrella</taxon>
    </lineage>
</organism>
<dbReference type="EMBL" id="LPZR01000197">
    <property type="protein sequence ID" value="KYO50521.1"/>
    <property type="molecule type" value="Genomic_DNA"/>
</dbReference>
<evidence type="ECO:0000313" key="4">
    <source>
        <dbReference type="Proteomes" id="UP000075787"/>
    </source>
</evidence>
<feature type="domain" description="ChsH2 C-terminal OB-fold" evidence="1">
    <location>
        <begin position="58"/>
        <end position="118"/>
    </location>
</feature>
<accession>A0A162K5P6</accession>
<dbReference type="GeneID" id="97243019"/>
<gene>
    <name evidence="3" type="ORF">AUP44_12965</name>
</gene>
<dbReference type="OrthoDB" id="3182121at2"/>
<evidence type="ECO:0000259" key="1">
    <source>
        <dbReference type="Pfam" id="PF01796"/>
    </source>
</evidence>
<evidence type="ECO:0000313" key="3">
    <source>
        <dbReference type="EMBL" id="KYO50521.1"/>
    </source>
</evidence>
<dbReference type="InterPro" id="IPR002878">
    <property type="entry name" value="ChsH2_C"/>
</dbReference>
<comment type="caution">
    <text evidence="3">The sequence shown here is derived from an EMBL/GenBank/DDBJ whole genome shotgun (WGS) entry which is preliminary data.</text>
</comment>
<dbReference type="RefSeq" id="WP_062768061.1">
    <property type="nucleotide sequence ID" value="NZ_CP121027.1"/>
</dbReference>
<proteinExistence type="predicted"/>
<name>A0A162K5P6_9PROT</name>
<dbReference type="AlphaFoldDB" id="A0A162K5P6"/>
<reference evidence="3 4" key="1">
    <citation type="submission" date="2015-12" db="EMBL/GenBank/DDBJ databases">
        <title>Genome sequence of Tistrella mobilis MCCC 1A02139.</title>
        <authorList>
            <person name="Lu L."/>
            <person name="Lai Q."/>
            <person name="Shao Z."/>
            <person name="Qian P."/>
        </authorList>
    </citation>
    <scope>NUCLEOTIDE SEQUENCE [LARGE SCALE GENOMIC DNA]</scope>
    <source>
        <strain evidence="3 4">MCCC 1A02139</strain>
    </source>
</reference>
<sequence>MLRGSLPEPTPQTAWFWDATRRGELYVQECTACGGRHFPPRPFCPACGGREVTALKCSGRATLWSYVINHMVPRDGDGPYAVAVVRLDEGPLMMTNIVDCPQTPEALPLDMALEVVFEPVSETITLPKFRPVATSDGAGA</sequence>
<protein>
    <submittedName>
        <fullName evidence="3">DNA-binding protein</fullName>
    </submittedName>
</protein>
<dbReference type="PANTHER" id="PTHR34075:SF5">
    <property type="entry name" value="BLR3430 PROTEIN"/>
    <property type="match status" value="1"/>
</dbReference>
<feature type="domain" description="ChsH2 rubredoxin-like zinc ribbon" evidence="2">
    <location>
        <begin position="17"/>
        <end position="52"/>
    </location>
</feature>
<evidence type="ECO:0000259" key="2">
    <source>
        <dbReference type="Pfam" id="PF12172"/>
    </source>
</evidence>
<dbReference type="Gene3D" id="6.10.30.10">
    <property type="match status" value="1"/>
</dbReference>
<dbReference type="InterPro" id="IPR022002">
    <property type="entry name" value="ChsH2_Znr"/>
</dbReference>
<dbReference type="GO" id="GO:0003677">
    <property type="term" value="F:DNA binding"/>
    <property type="evidence" value="ECO:0007669"/>
    <property type="project" value="UniProtKB-KW"/>
</dbReference>
<dbReference type="PANTHER" id="PTHR34075">
    <property type="entry name" value="BLR3430 PROTEIN"/>
    <property type="match status" value="1"/>
</dbReference>
<dbReference type="Pfam" id="PF12172">
    <property type="entry name" value="zf-ChsH2"/>
    <property type="match status" value="1"/>
</dbReference>
<dbReference type="Pfam" id="PF01796">
    <property type="entry name" value="OB_ChsH2_C"/>
    <property type="match status" value="1"/>
</dbReference>
<dbReference type="Proteomes" id="UP000075787">
    <property type="component" value="Unassembled WGS sequence"/>
</dbReference>
<dbReference type="InterPro" id="IPR052513">
    <property type="entry name" value="Thioester_dehydratase-like"/>
</dbReference>
<dbReference type="SUPFAM" id="SSF50249">
    <property type="entry name" value="Nucleic acid-binding proteins"/>
    <property type="match status" value="1"/>
</dbReference>
<keyword evidence="3" id="KW-0238">DNA-binding</keyword>
<dbReference type="InterPro" id="IPR012340">
    <property type="entry name" value="NA-bd_OB-fold"/>
</dbReference>